<accession>A0A9Q9C9Y2</accession>
<dbReference type="Proteomes" id="UP001059546">
    <property type="component" value="Chromosome V"/>
</dbReference>
<name>A0A9Q9C9Y2_ENCHE</name>
<dbReference type="EMBL" id="CP075151">
    <property type="protein sequence ID" value="UTX43217.1"/>
    <property type="molecule type" value="Genomic_DNA"/>
</dbReference>
<reference evidence="2" key="1">
    <citation type="submission" date="2021-05" db="EMBL/GenBank/DDBJ databases">
        <title>Encephalitozoon hellem ATCC 50604 Complete Genome.</title>
        <authorList>
            <person name="Mascarenhas dos Santos A.C."/>
            <person name="Julian A.T."/>
            <person name="Pombert J.-F."/>
        </authorList>
    </citation>
    <scope>NUCLEOTIDE SEQUENCE</scope>
    <source>
        <strain evidence="2">ATCC 50604</strain>
    </source>
</reference>
<protein>
    <submittedName>
        <fullName evidence="2">Reticulocyte binding protein 5</fullName>
    </submittedName>
</protein>
<feature type="coiled-coil region" evidence="1">
    <location>
        <begin position="76"/>
        <end position="103"/>
    </location>
</feature>
<organism evidence="2 3">
    <name type="scientific">Encephalitozoon hellem</name>
    <name type="common">Microsporidian parasite</name>
    <dbReference type="NCBI Taxonomy" id="27973"/>
    <lineage>
        <taxon>Eukaryota</taxon>
        <taxon>Fungi</taxon>
        <taxon>Fungi incertae sedis</taxon>
        <taxon>Microsporidia</taxon>
        <taxon>Unikaryonidae</taxon>
        <taxon>Encephalitozoon</taxon>
    </lineage>
</organism>
<gene>
    <name evidence="2" type="ORF">GPU96_05g09580</name>
</gene>
<dbReference type="AlphaFoldDB" id="A0A9Q9C9Y2"/>
<sequence>MELLEGMDLQELSEIGNQIVSHKHSTLLAAYYLLMALKSLLGSLSYGSEVQFSFVENIKETFTDKALFDKEIAQTIKKTESSIDELLNRVEKWEDSIGFIANENLSLPELQNFEELGSSIYPYFIFAARNPKSCESGIIWEKLRAIAAESRKTLDIYSSTDVLKKLLDIGSEMLRSEEVRYLTEKPFLSVPESTPLRLMEGVSEILQGDYNEWIFPYFELCGILSLLRILTSPF</sequence>
<evidence type="ECO:0000256" key="1">
    <source>
        <dbReference type="SAM" id="Coils"/>
    </source>
</evidence>
<evidence type="ECO:0000313" key="3">
    <source>
        <dbReference type="Proteomes" id="UP001059546"/>
    </source>
</evidence>
<evidence type="ECO:0000313" key="2">
    <source>
        <dbReference type="EMBL" id="UTX43217.1"/>
    </source>
</evidence>
<keyword evidence="1" id="KW-0175">Coiled coil</keyword>
<proteinExistence type="predicted"/>